<organism evidence="1 2">
    <name type="scientific">Nocardia fluminea</name>
    <dbReference type="NCBI Taxonomy" id="134984"/>
    <lineage>
        <taxon>Bacteria</taxon>
        <taxon>Bacillati</taxon>
        <taxon>Actinomycetota</taxon>
        <taxon>Actinomycetes</taxon>
        <taxon>Mycobacteriales</taxon>
        <taxon>Nocardiaceae</taxon>
        <taxon>Nocardia</taxon>
    </lineage>
</organism>
<comment type="caution">
    <text evidence="1">The sequence shown here is derived from an EMBL/GenBank/DDBJ whole genome shotgun (WGS) entry which is preliminary data.</text>
</comment>
<dbReference type="Proteomes" id="UP000233766">
    <property type="component" value="Unassembled WGS sequence"/>
</dbReference>
<dbReference type="NCBIfam" id="TIGR04342">
    <property type="entry name" value="EXLDI"/>
    <property type="match status" value="1"/>
</dbReference>
<dbReference type="OrthoDB" id="3199431at2"/>
<gene>
    <name evidence="1" type="ORF">ATK86_3207</name>
</gene>
<dbReference type="InterPro" id="IPR027580">
    <property type="entry name" value="EXLDI"/>
</dbReference>
<proteinExistence type="predicted"/>
<dbReference type="RefSeq" id="WP_101465198.1">
    <property type="nucleotide sequence ID" value="NZ_PJMW01000002.1"/>
</dbReference>
<protein>
    <submittedName>
        <fullName evidence="1">EXLDI family protein</fullName>
    </submittedName>
</protein>
<sequence length="175" mass="20364">MPNKTIYVADDDLPVFQRAQELVGGNLSSTVVSALRRLIELEEGREAGFEEIVLQVGRDGVRQVRFQGVLLGEWRDVGDKRVLHQQVYRSRKGKLVLHTHSALWSEYPTGDAAGDMKDWKYWRRMFGIGDRAWDWGDYEYEILDSLKDLKDRVPDKLYRKVEDMTAHPQIEELDI</sequence>
<keyword evidence="2" id="KW-1185">Reference proteome</keyword>
<reference evidence="1 2" key="1">
    <citation type="submission" date="2017-12" db="EMBL/GenBank/DDBJ databases">
        <title>Sequencing the genomes of 1000 Actinobacteria strains.</title>
        <authorList>
            <person name="Klenk H.-P."/>
        </authorList>
    </citation>
    <scope>NUCLEOTIDE SEQUENCE [LARGE SCALE GENOMIC DNA]</scope>
    <source>
        <strain evidence="1 2">DSM 44489</strain>
    </source>
</reference>
<dbReference type="EMBL" id="PJMW01000002">
    <property type="protein sequence ID" value="PKV78825.1"/>
    <property type="molecule type" value="Genomic_DNA"/>
</dbReference>
<evidence type="ECO:0000313" key="1">
    <source>
        <dbReference type="EMBL" id="PKV78825.1"/>
    </source>
</evidence>
<name>A0A2N3VB52_9NOCA</name>
<accession>A0A2N3VB52</accession>
<dbReference type="AlphaFoldDB" id="A0A2N3VB52"/>
<evidence type="ECO:0000313" key="2">
    <source>
        <dbReference type="Proteomes" id="UP000233766"/>
    </source>
</evidence>